<gene>
    <name evidence="1" type="ORF">VNO77_19340</name>
</gene>
<keyword evidence="2" id="KW-1185">Reference proteome</keyword>
<comment type="caution">
    <text evidence="1">The sequence shown here is derived from an EMBL/GenBank/DDBJ whole genome shotgun (WGS) entry which is preliminary data.</text>
</comment>
<reference evidence="1 2" key="1">
    <citation type="submission" date="2024-01" db="EMBL/GenBank/DDBJ databases">
        <title>The genomes of 5 underutilized Papilionoideae crops provide insights into root nodulation and disease resistanc.</title>
        <authorList>
            <person name="Jiang F."/>
        </authorList>
    </citation>
    <scope>NUCLEOTIDE SEQUENCE [LARGE SCALE GENOMIC DNA]</scope>
    <source>
        <strain evidence="1">LVBAO_FW01</strain>
        <tissue evidence="1">Leaves</tissue>
    </source>
</reference>
<dbReference type="Proteomes" id="UP001367508">
    <property type="component" value="Unassembled WGS sequence"/>
</dbReference>
<protein>
    <submittedName>
        <fullName evidence="1">Uncharacterized protein</fullName>
    </submittedName>
</protein>
<name>A0AAN9LMH2_CANGL</name>
<evidence type="ECO:0000313" key="1">
    <source>
        <dbReference type="EMBL" id="KAK7338712.1"/>
    </source>
</evidence>
<evidence type="ECO:0000313" key="2">
    <source>
        <dbReference type="Proteomes" id="UP001367508"/>
    </source>
</evidence>
<accession>A0AAN9LMH2</accession>
<proteinExistence type="predicted"/>
<organism evidence="1 2">
    <name type="scientific">Canavalia gladiata</name>
    <name type="common">Sword bean</name>
    <name type="synonym">Dolichos gladiatus</name>
    <dbReference type="NCBI Taxonomy" id="3824"/>
    <lineage>
        <taxon>Eukaryota</taxon>
        <taxon>Viridiplantae</taxon>
        <taxon>Streptophyta</taxon>
        <taxon>Embryophyta</taxon>
        <taxon>Tracheophyta</taxon>
        <taxon>Spermatophyta</taxon>
        <taxon>Magnoliopsida</taxon>
        <taxon>eudicotyledons</taxon>
        <taxon>Gunneridae</taxon>
        <taxon>Pentapetalae</taxon>
        <taxon>rosids</taxon>
        <taxon>fabids</taxon>
        <taxon>Fabales</taxon>
        <taxon>Fabaceae</taxon>
        <taxon>Papilionoideae</taxon>
        <taxon>50 kb inversion clade</taxon>
        <taxon>NPAAA clade</taxon>
        <taxon>indigoferoid/millettioid clade</taxon>
        <taxon>Phaseoleae</taxon>
        <taxon>Canavalia</taxon>
    </lineage>
</organism>
<dbReference type="EMBL" id="JAYMYQ010000004">
    <property type="protein sequence ID" value="KAK7338712.1"/>
    <property type="molecule type" value="Genomic_DNA"/>
</dbReference>
<sequence length="172" mass="19933">MRASWRFHHPHTRRTIAIERESLNILELGLEVKGSILEKKTNRKRQKESEPGSTINGSRSFGFMIFETEEELHAPCIEFFHQPLVLYQSCNSTTLCNLSREPKNLFEARVDEVLGCPLRKRESKVCTRLKLFTLTSGASRFCWRHSKELHKRKGQALESMLNNTMKGREASV</sequence>
<dbReference type="AlphaFoldDB" id="A0AAN9LMH2"/>